<keyword evidence="3" id="KW-1185">Reference proteome</keyword>
<evidence type="ECO:0000313" key="2">
    <source>
        <dbReference type="EMBL" id="SFA80794.1"/>
    </source>
</evidence>
<evidence type="ECO:0000256" key="1">
    <source>
        <dbReference type="SAM" id="MobiDB-lite"/>
    </source>
</evidence>
<proteinExistence type="predicted"/>
<evidence type="ECO:0000313" key="3">
    <source>
        <dbReference type="Proteomes" id="UP000199012"/>
    </source>
</evidence>
<dbReference type="RefSeq" id="WP_090030578.1">
    <property type="nucleotide sequence ID" value="NZ_BONM01000001.1"/>
</dbReference>
<reference evidence="2 3" key="1">
    <citation type="submission" date="2016-10" db="EMBL/GenBank/DDBJ databases">
        <authorList>
            <person name="de Groot N.N."/>
        </authorList>
    </citation>
    <scope>NUCLEOTIDE SEQUENCE [LARGE SCALE GENOMIC DNA]</scope>
    <source>
        <strain evidence="2 3">CGMCC 4.6945</strain>
    </source>
</reference>
<feature type="compositionally biased region" description="Basic and acidic residues" evidence="1">
    <location>
        <begin position="1"/>
        <end position="11"/>
    </location>
</feature>
<organism evidence="2 3">
    <name type="scientific">Cellulomonas marina</name>
    <dbReference type="NCBI Taxonomy" id="988821"/>
    <lineage>
        <taxon>Bacteria</taxon>
        <taxon>Bacillati</taxon>
        <taxon>Actinomycetota</taxon>
        <taxon>Actinomycetes</taxon>
        <taxon>Micrococcales</taxon>
        <taxon>Cellulomonadaceae</taxon>
        <taxon>Cellulomonas</taxon>
    </lineage>
</organism>
<gene>
    <name evidence="2" type="ORF">SAMN05421867_10214</name>
</gene>
<feature type="region of interest" description="Disordered" evidence="1">
    <location>
        <begin position="84"/>
        <end position="110"/>
    </location>
</feature>
<feature type="region of interest" description="Disordered" evidence="1">
    <location>
        <begin position="1"/>
        <end position="37"/>
    </location>
</feature>
<dbReference type="AlphaFoldDB" id="A0A1I0VWW5"/>
<sequence length="171" mass="18476">MTTTLHEDGYRRSTPHPAEVEHRPCAGAPGREDHEPVLDAGGMTLDWGVVHEEVDLRTGAVRTGECWGLGSEHHARALAEHINTASPGPDEQLTGSTDEHGRRRPHGHAAVERRHARVAHRWVGAAAEGTTPARPAHWDLIETLVLQVARATGMPENAVRLGLGLPLPDVS</sequence>
<dbReference type="OrthoDB" id="9951343at2"/>
<protein>
    <submittedName>
        <fullName evidence="2">Uncharacterized protein</fullName>
    </submittedName>
</protein>
<accession>A0A1I0VWW5</accession>
<dbReference type="Proteomes" id="UP000199012">
    <property type="component" value="Unassembled WGS sequence"/>
</dbReference>
<name>A0A1I0VWW5_9CELL</name>
<feature type="compositionally biased region" description="Basic and acidic residues" evidence="1">
    <location>
        <begin position="18"/>
        <end position="37"/>
    </location>
</feature>
<dbReference type="EMBL" id="FOKA01000002">
    <property type="protein sequence ID" value="SFA80794.1"/>
    <property type="molecule type" value="Genomic_DNA"/>
</dbReference>